<dbReference type="SUPFAM" id="SSF53639">
    <property type="entry name" value="AraD/HMP-PK domain-like"/>
    <property type="match status" value="1"/>
</dbReference>
<dbReference type="GO" id="GO:0005829">
    <property type="term" value="C:cytosol"/>
    <property type="evidence" value="ECO:0007669"/>
    <property type="project" value="TreeGrafter"/>
</dbReference>
<protein>
    <recommendedName>
        <fullName evidence="3">Class II aldolase/adducin N-terminal domain-containing protein</fullName>
    </recommendedName>
</protein>
<dbReference type="InterPro" id="IPR001303">
    <property type="entry name" value="Aldolase_II/adducin_N"/>
</dbReference>
<feature type="domain" description="Class II aldolase/adducin N-terminal" evidence="3">
    <location>
        <begin position="7"/>
        <end position="185"/>
    </location>
</feature>
<evidence type="ECO:0000256" key="1">
    <source>
        <dbReference type="ARBA" id="ARBA00022723"/>
    </source>
</evidence>
<dbReference type="Pfam" id="PF00596">
    <property type="entry name" value="Aldolase_II"/>
    <property type="match status" value="1"/>
</dbReference>
<proteinExistence type="predicted"/>
<dbReference type="GO" id="GO:0016832">
    <property type="term" value="F:aldehyde-lyase activity"/>
    <property type="evidence" value="ECO:0007669"/>
    <property type="project" value="TreeGrafter"/>
</dbReference>
<dbReference type="PANTHER" id="PTHR22789">
    <property type="entry name" value="FUCULOSE PHOSPHATE ALDOLASE"/>
    <property type="match status" value="1"/>
</dbReference>
<dbReference type="InterPro" id="IPR036409">
    <property type="entry name" value="Aldolase_II/adducin_N_sf"/>
</dbReference>
<dbReference type="GO" id="GO:0019323">
    <property type="term" value="P:pentose catabolic process"/>
    <property type="evidence" value="ECO:0007669"/>
    <property type="project" value="TreeGrafter"/>
</dbReference>
<accession>A0A1W1ELE1</accession>
<dbReference type="SMART" id="SM01007">
    <property type="entry name" value="Aldolase_II"/>
    <property type="match status" value="1"/>
</dbReference>
<dbReference type="AlphaFoldDB" id="A0A1W1ELE1"/>
<dbReference type="NCBIfam" id="NF004492">
    <property type="entry name" value="PRK05834.1"/>
    <property type="match status" value="1"/>
</dbReference>
<name>A0A1W1ELE1_9ZZZZ</name>
<sequence>MDKYLLDTISDVSKSLFNTDFFGVFHGSISAKISESGFIINKKDTILDDIDEDGLVKLDTLKRDYRWKLASRDVDIHEHIYENISSAKYITFTMPPYITALSIKHSKIIPKDYYGVKLLGNQRIYDPKNFDDWLLRAPFEIPKFFKEHDTHIMIIKGFGVISYDRDLVEMVKKIAILENSCKLLSISNL</sequence>
<reference evidence="4" key="1">
    <citation type="submission" date="2016-10" db="EMBL/GenBank/DDBJ databases">
        <authorList>
            <person name="de Groot N.N."/>
        </authorList>
    </citation>
    <scope>NUCLEOTIDE SEQUENCE</scope>
</reference>
<dbReference type="EMBL" id="FRYL01000045">
    <property type="protein sequence ID" value="SHO81685.1"/>
    <property type="molecule type" value="Genomic_DNA"/>
</dbReference>
<organism evidence="4">
    <name type="scientific">hydrothermal vent metagenome</name>
    <dbReference type="NCBI Taxonomy" id="652676"/>
    <lineage>
        <taxon>unclassified sequences</taxon>
        <taxon>metagenomes</taxon>
        <taxon>ecological metagenomes</taxon>
    </lineage>
</organism>
<gene>
    <name evidence="4" type="ORF">MNB_SV-15-1231</name>
</gene>
<dbReference type="GO" id="GO:0046872">
    <property type="term" value="F:metal ion binding"/>
    <property type="evidence" value="ECO:0007669"/>
    <property type="project" value="UniProtKB-KW"/>
</dbReference>
<evidence type="ECO:0000259" key="3">
    <source>
        <dbReference type="SMART" id="SM01007"/>
    </source>
</evidence>
<dbReference type="PANTHER" id="PTHR22789:SF0">
    <property type="entry name" value="3-OXO-TETRONATE 4-PHOSPHATE DECARBOXYLASE-RELATED"/>
    <property type="match status" value="1"/>
</dbReference>
<keyword evidence="2" id="KW-0456">Lyase</keyword>
<dbReference type="Gene3D" id="3.40.225.10">
    <property type="entry name" value="Class II aldolase/adducin N-terminal domain"/>
    <property type="match status" value="1"/>
</dbReference>
<evidence type="ECO:0000256" key="2">
    <source>
        <dbReference type="ARBA" id="ARBA00023239"/>
    </source>
</evidence>
<dbReference type="InterPro" id="IPR050197">
    <property type="entry name" value="Aldolase_class_II_sugar_metab"/>
</dbReference>
<evidence type="ECO:0000313" key="4">
    <source>
        <dbReference type="EMBL" id="SHO81685.1"/>
    </source>
</evidence>
<keyword evidence="1" id="KW-0479">Metal-binding</keyword>